<protein>
    <submittedName>
        <fullName evidence="2">DUF2459 domain-containing protein</fullName>
    </submittedName>
</protein>
<accession>A0A5R9J6R4</accession>
<dbReference type="Pfam" id="PF09601">
    <property type="entry name" value="DUF2459"/>
    <property type="match status" value="1"/>
</dbReference>
<dbReference type="Proteomes" id="UP000305654">
    <property type="component" value="Unassembled WGS sequence"/>
</dbReference>
<feature type="compositionally biased region" description="Basic and acidic residues" evidence="1">
    <location>
        <begin position="1"/>
        <end position="12"/>
    </location>
</feature>
<feature type="region of interest" description="Disordered" evidence="1">
    <location>
        <begin position="1"/>
        <end position="26"/>
    </location>
</feature>
<evidence type="ECO:0000313" key="2">
    <source>
        <dbReference type="EMBL" id="TLU73262.1"/>
    </source>
</evidence>
<dbReference type="InterPro" id="IPR011727">
    <property type="entry name" value="CHP02117"/>
</dbReference>
<sequence>MLAHRAGGDRIRPSGGVPPPLAEPARLRSAPQAIPAAPAGRDDAQAAATAAPGHAIADWRIRICAALAGSLAGCAIGPVRCVPGALPPDQDQVTVIDQGWHTSIALPARELSGGLAVYRRIFPGAAYFVFGFGKRTFMIAPVEEPGEWLLGPFPGPGAIQVEGLSAPASVAYLPPVTTVTLPLPADGAHRIAEAIWDSLRHEADGMPVSIAARPWHGTLFYATTASYGLDHTCNAWTMEMLQRGGALATAGSVVLASQVMYRVRDTRGSVCPLPPGGKAAAR</sequence>
<keyword evidence="3" id="KW-1185">Reference proteome</keyword>
<dbReference type="OrthoDB" id="211174at2"/>
<dbReference type="AlphaFoldDB" id="A0A5R9J6R4"/>
<proteinExistence type="predicted"/>
<organism evidence="2 3">
    <name type="scientific">Lichenicoccus roseus</name>
    <dbReference type="NCBI Taxonomy" id="2683649"/>
    <lineage>
        <taxon>Bacteria</taxon>
        <taxon>Pseudomonadati</taxon>
        <taxon>Pseudomonadota</taxon>
        <taxon>Alphaproteobacteria</taxon>
        <taxon>Acetobacterales</taxon>
        <taxon>Acetobacteraceae</taxon>
        <taxon>Lichenicoccus</taxon>
    </lineage>
</organism>
<name>A0A5R9J6R4_9PROT</name>
<evidence type="ECO:0000313" key="3">
    <source>
        <dbReference type="Proteomes" id="UP000305654"/>
    </source>
</evidence>
<comment type="caution">
    <text evidence="2">The sequence shown here is derived from an EMBL/GenBank/DDBJ whole genome shotgun (WGS) entry which is preliminary data.</text>
</comment>
<evidence type="ECO:0000256" key="1">
    <source>
        <dbReference type="SAM" id="MobiDB-lite"/>
    </source>
</evidence>
<gene>
    <name evidence="2" type="ORF">FE263_07575</name>
</gene>
<reference evidence="2 3" key="1">
    <citation type="submission" date="2019-05" db="EMBL/GenBank/DDBJ databases">
        <authorList>
            <person name="Pankratov T."/>
            <person name="Grouzdev D."/>
        </authorList>
    </citation>
    <scope>NUCLEOTIDE SEQUENCE [LARGE SCALE GENOMIC DNA]</scope>
    <source>
        <strain evidence="2 3">KEBCLARHB70R</strain>
    </source>
</reference>
<dbReference type="EMBL" id="VCDI01000002">
    <property type="protein sequence ID" value="TLU73262.1"/>
    <property type="molecule type" value="Genomic_DNA"/>
</dbReference>